<name>A0A963Z5Q3_9PROT</name>
<dbReference type="SUPFAM" id="SSF161098">
    <property type="entry name" value="MetI-like"/>
    <property type="match status" value="1"/>
</dbReference>
<reference evidence="10 11" key="1">
    <citation type="journal article" date="2021" name="Microorganisms">
        <title>Acidisoma silvae sp. nov. and Acidisomacellulosilytica sp. nov., Two Acidophilic Bacteria Isolated from Decaying Wood, Hydrolyzing Cellulose and Producing Poly-3-hydroxybutyrate.</title>
        <authorList>
            <person name="Mieszkin S."/>
            <person name="Pouder E."/>
            <person name="Uroz S."/>
            <person name="Simon-Colin C."/>
            <person name="Alain K."/>
        </authorList>
    </citation>
    <scope>NUCLEOTIDE SEQUENCE [LARGE SCALE GENOMIC DNA]</scope>
    <source>
        <strain evidence="10 11">HW T5.17</strain>
    </source>
</reference>
<feature type="transmembrane region" description="Helical" evidence="8">
    <location>
        <begin position="183"/>
        <end position="210"/>
    </location>
</feature>
<dbReference type="Proteomes" id="UP000721844">
    <property type="component" value="Unassembled WGS sequence"/>
</dbReference>
<gene>
    <name evidence="10" type="ORF">ACELLULO517_24215</name>
</gene>
<feature type="transmembrane region" description="Helical" evidence="8">
    <location>
        <begin position="102"/>
        <end position="129"/>
    </location>
</feature>
<keyword evidence="7 8" id="KW-0472">Membrane</keyword>
<feature type="transmembrane region" description="Helical" evidence="8">
    <location>
        <begin position="287"/>
        <end position="315"/>
    </location>
</feature>
<dbReference type="PANTHER" id="PTHR42929">
    <property type="entry name" value="INNER MEMBRANE ABC TRANSPORTER PERMEASE PROTEIN YDCU-RELATED-RELATED"/>
    <property type="match status" value="1"/>
</dbReference>
<dbReference type="RefSeq" id="WP_227310033.1">
    <property type="nucleotide sequence ID" value="NZ_JAESVA010000013.1"/>
</dbReference>
<feature type="domain" description="ABC transmembrane type-1" evidence="9">
    <location>
        <begin position="103"/>
        <end position="308"/>
    </location>
</feature>
<dbReference type="Gene3D" id="1.10.3720.10">
    <property type="entry name" value="MetI-like"/>
    <property type="match status" value="1"/>
</dbReference>
<feature type="transmembrane region" description="Helical" evidence="8">
    <location>
        <begin position="47"/>
        <end position="69"/>
    </location>
</feature>
<evidence type="ECO:0000256" key="1">
    <source>
        <dbReference type="ARBA" id="ARBA00004651"/>
    </source>
</evidence>
<dbReference type="PANTHER" id="PTHR42929:SF5">
    <property type="entry name" value="ABC TRANSPORTER PERMEASE PROTEIN"/>
    <property type="match status" value="1"/>
</dbReference>
<dbReference type="Pfam" id="PF00528">
    <property type="entry name" value="BPD_transp_1"/>
    <property type="match status" value="1"/>
</dbReference>
<evidence type="ECO:0000256" key="8">
    <source>
        <dbReference type="RuleBase" id="RU363032"/>
    </source>
</evidence>
<dbReference type="EMBL" id="JAESVA010000013">
    <property type="protein sequence ID" value="MCB8883375.1"/>
    <property type="molecule type" value="Genomic_DNA"/>
</dbReference>
<accession>A0A963Z5Q3</accession>
<evidence type="ECO:0000313" key="10">
    <source>
        <dbReference type="EMBL" id="MCB8883375.1"/>
    </source>
</evidence>
<keyword evidence="11" id="KW-1185">Reference proteome</keyword>
<keyword evidence="4" id="KW-1003">Cell membrane</keyword>
<organism evidence="10 11">
    <name type="scientific">Acidisoma cellulosilyticum</name>
    <dbReference type="NCBI Taxonomy" id="2802395"/>
    <lineage>
        <taxon>Bacteria</taxon>
        <taxon>Pseudomonadati</taxon>
        <taxon>Pseudomonadota</taxon>
        <taxon>Alphaproteobacteria</taxon>
        <taxon>Acetobacterales</taxon>
        <taxon>Acidocellaceae</taxon>
        <taxon>Acidisoma</taxon>
    </lineage>
</organism>
<comment type="subcellular location">
    <subcellularLocation>
        <location evidence="1 8">Cell membrane</location>
        <topology evidence="1 8">Multi-pass membrane protein</topology>
    </subcellularLocation>
</comment>
<dbReference type="CDD" id="cd06261">
    <property type="entry name" value="TM_PBP2"/>
    <property type="match status" value="1"/>
</dbReference>
<proteinExistence type="inferred from homology"/>
<keyword evidence="5 8" id="KW-0812">Transmembrane</keyword>
<evidence type="ECO:0000259" key="9">
    <source>
        <dbReference type="PROSITE" id="PS50928"/>
    </source>
</evidence>
<protein>
    <submittedName>
        <fullName evidence="10">ABC transporter permease subunit</fullName>
    </submittedName>
</protein>
<comment type="caution">
    <text evidence="10">The sequence shown here is derived from an EMBL/GenBank/DDBJ whole genome shotgun (WGS) entry which is preliminary data.</text>
</comment>
<comment type="similarity">
    <text evidence="2">Belongs to the binding-protein-dependent transport system permease family. CysTW subfamily.</text>
</comment>
<dbReference type="InterPro" id="IPR000515">
    <property type="entry name" value="MetI-like"/>
</dbReference>
<feature type="transmembrane region" description="Helical" evidence="8">
    <location>
        <begin position="141"/>
        <end position="163"/>
    </location>
</feature>
<dbReference type="InterPro" id="IPR035906">
    <property type="entry name" value="MetI-like_sf"/>
</dbReference>
<evidence type="ECO:0000256" key="3">
    <source>
        <dbReference type="ARBA" id="ARBA00022448"/>
    </source>
</evidence>
<feature type="transmembrane region" description="Helical" evidence="8">
    <location>
        <begin position="231"/>
        <end position="254"/>
    </location>
</feature>
<dbReference type="PROSITE" id="PS50928">
    <property type="entry name" value="ABC_TM1"/>
    <property type="match status" value="1"/>
</dbReference>
<dbReference type="GO" id="GO:0005886">
    <property type="term" value="C:plasma membrane"/>
    <property type="evidence" value="ECO:0007669"/>
    <property type="project" value="UniProtKB-SubCell"/>
</dbReference>
<keyword evidence="6 8" id="KW-1133">Transmembrane helix</keyword>
<dbReference type="AlphaFoldDB" id="A0A963Z5Q3"/>
<evidence type="ECO:0000256" key="7">
    <source>
        <dbReference type="ARBA" id="ARBA00023136"/>
    </source>
</evidence>
<keyword evidence="3 8" id="KW-0813">Transport</keyword>
<sequence length="332" mass="35232">MAMPDSADPAVVADPPALFVRLLGIADRVFGGGQIAMPAALRIAGGLLPAIIMIGVLAWGLALLFWYSIHSYDAFADQSGPLSPIEYATLLWAKGAGFYRTILIRTVLLSLLTTLAALVLAIPVATLIIRTRSNLLRITGLTLCLVPFLMGDIVRAFGWLILLGREGLYGWLSQSLGLGQRTLIGSALGIWLGSLQTIVPVAALILLPAVRRIDPDLEQAAATLGAARWRCFVLVNLPLMAPGLVSAGIVAFALTMTQYAIPDILGGGLLPFAANTIQNVFFTEGNIYLGSALAVVTLAVVLLTAMVFALGLGLLRRWRAGVQRRQAVEIAL</sequence>
<evidence type="ECO:0000256" key="6">
    <source>
        <dbReference type="ARBA" id="ARBA00022989"/>
    </source>
</evidence>
<evidence type="ECO:0000256" key="5">
    <source>
        <dbReference type="ARBA" id="ARBA00022692"/>
    </source>
</evidence>
<dbReference type="GO" id="GO:0055085">
    <property type="term" value="P:transmembrane transport"/>
    <property type="evidence" value="ECO:0007669"/>
    <property type="project" value="InterPro"/>
</dbReference>
<evidence type="ECO:0000256" key="4">
    <source>
        <dbReference type="ARBA" id="ARBA00022475"/>
    </source>
</evidence>
<evidence type="ECO:0000256" key="2">
    <source>
        <dbReference type="ARBA" id="ARBA00007069"/>
    </source>
</evidence>
<evidence type="ECO:0000313" key="11">
    <source>
        <dbReference type="Proteomes" id="UP000721844"/>
    </source>
</evidence>